<sequence>MEHIEPLIRLVKDHENISEFLEGVEQAMGFLHDEEAWKKIKPIEKFFLRHIIYHFEFEEKNVFPVILSKLATLESIKLILELQKEHGFILTKLWEFLSITSKKIAPVDRETSAKLNCMGRNIIHLLLTHASKEDDKLLPLLEENKEIFDF</sequence>
<dbReference type="InterPro" id="IPR012312">
    <property type="entry name" value="Hemerythrin-like"/>
</dbReference>
<organism evidence="2">
    <name type="scientific">marine sediment metagenome</name>
    <dbReference type="NCBI Taxonomy" id="412755"/>
    <lineage>
        <taxon>unclassified sequences</taxon>
        <taxon>metagenomes</taxon>
        <taxon>ecological metagenomes</taxon>
    </lineage>
</organism>
<evidence type="ECO:0000259" key="1">
    <source>
        <dbReference type="Pfam" id="PF01814"/>
    </source>
</evidence>
<protein>
    <recommendedName>
        <fullName evidence="1">Hemerythrin-like domain-containing protein</fullName>
    </recommendedName>
</protein>
<dbReference type="Gene3D" id="1.20.120.520">
    <property type="entry name" value="nmb1532 protein domain like"/>
    <property type="match status" value="1"/>
</dbReference>
<dbReference type="EMBL" id="BARS01004681">
    <property type="protein sequence ID" value="GAF81972.1"/>
    <property type="molecule type" value="Genomic_DNA"/>
</dbReference>
<comment type="caution">
    <text evidence="2">The sequence shown here is derived from an EMBL/GenBank/DDBJ whole genome shotgun (WGS) entry which is preliminary data.</text>
</comment>
<name>X0T1F0_9ZZZZ</name>
<evidence type="ECO:0000313" key="2">
    <source>
        <dbReference type="EMBL" id="GAF81972.1"/>
    </source>
</evidence>
<gene>
    <name evidence="2" type="ORF">S01H1_09159</name>
</gene>
<dbReference type="AlphaFoldDB" id="X0T1F0"/>
<proteinExistence type="predicted"/>
<reference evidence="2" key="1">
    <citation type="journal article" date="2014" name="Front. Microbiol.">
        <title>High frequency of phylogenetically diverse reductive dehalogenase-homologous genes in deep subseafloor sedimentary metagenomes.</title>
        <authorList>
            <person name="Kawai M."/>
            <person name="Futagami T."/>
            <person name="Toyoda A."/>
            <person name="Takaki Y."/>
            <person name="Nishi S."/>
            <person name="Hori S."/>
            <person name="Arai W."/>
            <person name="Tsubouchi T."/>
            <person name="Morono Y."/>
            <person name="Uchiyama I."/>
            <person name="Ito T."/>
            <person name="Fujiyama A."/>
            <person name="Inagaki F."/>
            <person name="Takami H."/>
        </authorList>
    </citation>
    <scope>NUCLEOTIDE SEQUENCE</scope>
    <source>
        <strain evidence="2">Expedition CK06-06</strain>
    </source>
</reference>
<dbReference type="Pfam" id="PF01814">
    <property type="entry name" value="Hemerythrin"/>
    <property type="match status" value="1"/>
</dbReference>
<accession>X0T1F0</accession>
<feature type="domain" description="Hemerythrin-like" evidence="1">
    <location>
        <begin position="9"/>
        <end position="141"/>
    </location>
</feature>